<protein>
    <recommendedName>
        <fullName evidence="3">N4-gp56 family major capsid protein</fullName>
    </recommendedName>
</protein>
<accession>A0A174Q5L9</accession>
<evidence type="ECO:0000313" key="2">
    <source>
        <dbReference type="Proteomes" id="UP000095765"/>
    </source>
</evidence>
<dbReference type="Proteomes" id="UP000095765">
    <property type="component" value="Unassembled WGS sequence"/>
</dbReference>
<dbReference type="AlphaFoldDB" id="A0A174Q5L9"/>
<dbReference type="RefSeq" id="WP_055244941.1">
    <property type="nucleotide sequence ID" value="NZ_CABIWA010000017.1"/>
</dbReference>
<sequence>MAVNYAEKYAAVIDEKFSEESRTEAAINRDYDFTGVNKVNVYSIPTVPLQDYDMAAQGNRYGTPVELGSDIQTLEMTQDKSFTFTVDRRNNTDTQMQISAANALARQLRDVIAPTIDKYRLAKLVENALETNVKEETLSSNNAYSAFLDASMTLFDSHVPPKGRISFVSPEFYKAIKLDKAFTSAGDKAQEIAVKGAVGMIDGTAVIVIPTDYLPENVNFIITHPTAMTSPIKIADYKQHENPQGINGWLVEGRIYFDAFVLNNKKAAIYVSTKKKATVSTG</sequence>
<evidence type="ECO:0008006" key="3">
    <source>
        <dbReference type="Google" id="ProtNLM"/>
    </source>
</evidence>
<proteinExistence type="predicted"/>
<name>A0A174Q5L9_9FIRM</name>
<dbReference type="OrthoDB" id="9770443at2"/>
<reference evidence="1 2" key="1">
    <citation type="submission" date="2015-09" db="EMBL/GenBank/DDBJ databases">
        <authorList>
            <consortium name="Pathogen Informatics"/>
        </authorList>
    </citation>
    <scope>NUCLEOTIDE SEQUENCE [LARGE SCALE GENOMIC DNA]</scope>
    <source>
        <strain evidence="1 2">2789STDY5834939</strain>
    </source>
</reference>
<dbReference type="EMBL" id="CZBE01000009">
    <property type="protein sequence ID" value="CUP68764.1"/>
    <property type="molecule type" value="Genomic_DNA"/>
</dbReference>
<organism evidence="1 2">
    <name type="scientific">Anaerotruncus colihominis</name>
    <dbReference type="NCBI Taxonomy" id="169435"/>
    <lineage>
        <taxon>Bacteria</taxon>
        <taxon>Bacillati</taxon>
        <taxon>Bacillota</taxon>
        <taxon>Clostridia</taxon>
        <taxon>Eubacteriales</taxon>
        <taxon>Oscillospiraceae</taxon>
        <taxon>Anaerotruncus</taxon>
    </lineage>
</organism>
<gene>
    <name evidence="1" type="ORF">ERS852551_01608</name>
</gene>
<evidence type="ECO:0000313" key="1">
    <source>
        <dbReference type="EMBL" id="CUP68764.1"/>
    </source>
</evidence>